<proteinExistence type="inferred from homology"/>
<dbReference type="PANTHER" id="PTHR43392:SF2">
    <property type="entry name" value="AAA-TYPE ATPASE FAMILY PROTEIN _ ANKYRIN REPEAT FAMILY PROTEIN"/>
    <property type="match status" value="1"/>
</dbReference>
<dbReference type="RefSeq" id="WP_344927864.1">
    <property type="nucleotide sequence ID" value="NZ_BAABCW010000009.1"/>
</dbReference>
<dbReference type="Gene3D" id="3.40.50.300">
    <property type="entry name" value="P-loop containing nucleotide triphosphate hydrolases"/>
    <property type="match status" value="1"/>
</dbReference>
<reference evidence="6" key="1">
    <citation type="journal article" date="2019" name="Int. J. Syst. Evol. Microbiol.">
        <title>The Global Catalogue of Microorganisms (GCM) 10K type strain sequencing project: providing services to taxonomists for standard genome sequencing and annotation.</title>
        <authorList>
            <consortium name="The Broad Institute Genomics Platform"/>
            <consortium name="The Broad Institute Genome Sequencing Center for Infectious Disease"/>
            <person name="Wu L."/>
            <person name="Ma J."/>
        </authorList>
    </citation>
    <scope>NUCLEOTIDE SEQUENCE [LARGE SCALE GENOMIC DNA]</scope>
    <source>
        <strain evidence="6">JCM 17106</strain>
    </source>
</reference>
<dbReference type="CDD" id="cd00009">
    <property type="entry name" value="AAA"/>
    <property type="match status" value="1"/>
</dbReference>
<dbReference type="SUPFAM" id="SSF52540">
    <property type="entry name" value="P-loop containing nucleoside triphosphate hydrolases"/>
    <property type="match status" value="1"/>
</dbReference>
<evidence type="ECO:0000259" key="4">
    <source>
        <dbReference type="SMART" id="SM00382"/>
    </source>
</evidence>
<dbReference type="InterPro" id="IPR003959">
    <property type="entry name" value="ATPase_AAA_core"/>
</dbReference>
<accession>A0ABP6UKR1</accession>
<keyword evidence="2" id="KW-0547">Nucleotide-binding</keyword>
<dbReference type="InterPro" id="IPR027417">
    <property type="entry name" value="P-loop_NTPase"/>
</dbReference>
<organism evidence="5 6">
    <name type="scientific">Aquimarina addita</name>
    <dbReference type="NCBI Taxonomy" id="870485"/>
    <lineage>
        <taxon>Bacteria</taxon>
        <taxon>Pseudomonadati</taxon>
        <taxon>Bacteroidota</taxon>
        <taxon>Flavobacteriia</taxon>
        <taxon>Flavobacteriales</taxon>
        <taxon>Flavobacteriaceae</taxon>
        <taxon>Aquimarina</taxon>
    </lineage>
</organism>
<evidence type="ECO:0000313" key="5">
    <source>
        <dbReference type="EMBL" id="GAA3510489.1"/>
    </source>
</evidence>
<dbReference type="PRINTS" id="PR00820">
    <property type="entry name" value="CBXXCFQX"/>
</dbReference>
<gene>
    <name evidence="5" type="ORF">GCM10022393_24970</name>
</gene>
<protein>
    <recommendedName>
        <fullName evidence="4">AAA+ ATPase domain-containing protein</fullName>
    </recommendedName>
</protein>
<comment type="similarity">
    <text evidence="1">Belongs to the CbxX/CfxQ family.</text>
</comment>
<keyword evidence="3" id="KW-0067">ATP-binding</keyword>
<dbReference type="InterPro" id="IPR041627">
    <property type="entry name" value="AAA_lid_6"/>
</dbReference>
<dbReference type="Pfam" id="PF00004">
    <property type="entry name" value="AAA"/>
    <property type="match status" value="1"/>
</dbReference>
<dbReference type="SMART" id="SM00382">
    <property type="entry name" value="AAA"/>
    <property type="match status" value="1"/>
</dbReference>
<dbReference type="EMBL" id="BAABCW010000009">
    <property type="protein sequence ID" value="GAA3510489.1"/>
    <property type="molecule type" value="Genomic_DNA"/>
</dbReference>
<dbReference type="InterPro" id="IPR000470">
    <property type="entry name" value="CbxX/CfqX_mono"/>
</dbReference>
<evidence type="ECO:0000313" key="6">
    <source>
        <dbReference type="Proteomes" id="UP001500459"/>
    </source>
</evidence>
<dbReference type="Proteomes" id="UP001500459">
    <property type="component" value="Unassembled WGS sequence"/>
</dbReference>
<sequence length="496" mass="56300">MNKENNTPTQPITAEYFDILKKEGAKAWTSCIHLNADKKFTSAITGMAKTDSAAITYKAEHILLRDIVKVFTAFSLTYDDFGAIPIKTKFILVYLYEKLQGRDLSKTYDLKKINELPYSSQFDKNINLIRETSFFEAKEEMETEFILPAILTKIKSKQTVSIASSINRIALLMAKADDTITEKEEEVLKQISDKVNNPKIVIGTSKYEEIPEDDTLEIVLAELQELIGLENIKKNVEDLTNFLKIQKIREEKGLKTATNSLHAVFMGPPGTGKTTVARMLGRIYKHLGYLEKGHLVETDRAGLVAGYVGQTAIKTDEIITAALGGVLFIDEAYSLTSGGFNDFGKEAIETLLKRMEDHRKNLVIVVAGYPDEMEVFIQSNPGLQSRFNRYFEFDHFAANELLDICKLIAKKGDFMLTPDAEEKLLEILERVYEKRHRGFGNARTVRNLFEKIIERQANRIVEMTPITEKLLITLTEEDIPEILKTVKEILVFDEEE</sequence>
<evidence type="ECO:0000256" key="3">
    <source>
        <dbReference type="ARBA" id="ARBA00022840"/>
    </source>
</evidence>
<dbReference type="PANTHER" id="PTHR43392">
    <property type="entry name" value="AAA-TYPE ATPASE FAMILY PROTEIN / ANKYRIN REPEAT FAMILY PROTEIN"/>
    <property type="match status" value="1"/>
</dbReference>
<dbReference type="Pfam" id="PF17866">
    <property type="entry name" value="AAA_lid_6"/>
    <property type="match status" value="1"/>
</dbReference>
<name>A0ABP6UKR1_9FLAO</name>
<evidence type="ECO:0000256" key="1">
    <source>
        <dbReference type="ARBA" id="ARBA00010378"/>
    </source>
</evidence>
<comment type="caution">
    <text evidence="5">The sequence shown here is derived from an EMBL/GenBank/DDBJ whole genome shotgun (WGS) entry which is preliminary data.</text>
</comment>
<evidence type="ECO:0000256" key="2">
    <source>
        <dbReference type="ARBA" id="ARBA00022741"/>
    </source>
</evidence>
<dbReference type="InterPro" id="IPR050773">
    <property type="entry name" value="CbxX/CfxQ_RuBisCO_ESX"/>
</dbReference>
<dbReference type="InterPro" id="IPR003593">
    <property type="entry name" value="AAA+_ATPase"/>
</dbReference>
<dbReference type="PRINTS" id="PR00819">
    <property type="entry name" value="CBXCFQXSUPER"/>
</dbReference>
<feature type="domain" description="AAA+ ATPase" evidence="4">
    <location>
        <begin position="259"/>
        <end position="397"/>
    </location>
</feature>
<keyword evidence="6" id="KW-1185">Reference proteome</keyword>
<dbReference type="InterPro" id="IPR000641">
    <property type="entry name" value="CbxX/CfxQ"/>
</dbReference>
<dbReference type="Gene3D" id="1.10.8.60">
    <property type="match status" value="1"/>
</dbReference>